<dbReference type="RefSeq" id="XP_014144616.1">
    <property type="nucleotide sequence ID" value="XM_014289141.1"/>
</dbReference>
<gene>
    <name evidence="2" type="ORF">SARC_16755</name>
</gene>
<keyword evidence="3" id="KW-1185">Reference proteome</keyword>
<name>A0A0L0F278_9EUKA</name>
<dbReference type="AlphaFoldDB" id="A0A0L0F278"/>
<evidence type="ECO:0000313" key="2">
    <source>
        <dbReference type="EMBL" id="KNC70714.1"/>
    </source>
</evidence>
<proteinExistence type="predicted"/>
<protein>
    <submittedName>
        <fullName evidence="2">Uncharacterized protein</fullName>
    </submittedName>
</protein>
<dbReference type="GeneID" id="25917259"/>
<dbReference type="Proteomes" id="UP000054560">
    <property type="component" value="Unassembled WGS sequence"/>
</dbReference>
<reference evidence="2 3" key="1">
    <citation type="submission" date="2011-02" db="EMBL/GenBank/DDBJ databases">
        <title>The Genome Sequence of Sphaeroforma arctica JP610.</title>
        <authorList>
            <consortium name="The Broad Institute Genome Sequencing Platform"/>
            <person name="Russ C."/>
            <person name="Cuomo C."/>
            <person name="Young S.K."/>
            <person name="Zeng Q."/>
            <person name="Gargeya S."/>
            <person name="Alvarado L."/>
            <person name="Berlin A."/>
            <person name="Chapman S.B."/>
            <person name="Chen Z."/>
            <person name="Freedman E."/>
            <person name="Gellesch M."/>
            <person name="Goldberg J."/>
            <person name="Griggs A."/>
            <person name="Gujja S."/>
            <person name="Heilman E."/>
            <person name="Heiman D."/>
            <person name="Howarth C."/>
            <person name="Mehta T."/>
            <person name="Neiman D."/>
            <person name="Pearson M."/>
            <person name="Roberts A."/>
            <person name="Saif S."/>
            <person name="Shea T."/>
            <person name="Shenoy N."/>
            <person name="Sisk P."/>
            <person name="Stolte C."/>
            <person name="Sykes S."/>
            <person name="White J."/>
            <person name="Yandava C."/>
            <person name="Burger G."/>
            <person name="Gray M.W."/>
            <person name="Holland P.W.H."/>
            <person name="King N."/>
            <person name="Lang F.B.F."/>
            <person name="Roger A.J."/>
            <person name="Ruiz-Trillo I."/>
            <person name="Haas B."/>
            <person name="Nusbaum C."/>
            <person name="Birren B."/>
        </authorList>
    </citation>
    <scope>NUCLEOTIDE SEQUENCE [LARGE SCALE GENOMIC DNA]</scope>
    <source>
        <strain evidence="2 3">JP610</strain>
    </source>
</reference>
<organism evidence="2 3">
    <name type="scientific">Sphaeroforma arctica JP610</name>
    <dbReference type="NCBI Taxonomy" id="667725"/>
    <lineage>
        <taxon>Eukaryota</taxon>
        <taxon>Ichthyosporea</taxon>
        <taxon>Ichthyophonida</taxon>
        <taxon>Sphaeroforma</taxon>
    </lineage>
</organism>
<sequence length="82" mass="8701">MVRKKLRAHYNGPPLDTLTNQKAKTQRVDCESSGVSRVQSKHSDIPLGGVWKEPLSHLVGSDLRTCILVCAVSVSAGGGSDG</sequence>
<accession>A0A0L0F278</accession>
<dbReference type="EMBL" id="KQ250399">
    <property type="protein sequence ID" value="KNC70714.1"/>
    <property type="molecule type" value="Genomic_DNA"/>
</dbReference>
<feature type="region of interest" description="Disordered" evidence="1">
    <location>
        <begin position="1"/>
        <end position="24"/>
    </location>
</feature>
<evidence type="ECO:0000256" key="1">
    <source>
        <dbReference type="SAM" id="MobiDB-lite"/>
    </source>
</evidence>
<feature type="non-terminal residue" evidence="2">
    <location>
        <position position="82"/>
    </location>
</feature>
<evidence type="ECO:0000313" key="3">
    <source>
        <dbReference type="Proteomes" id="UP000054560"/>
    </source>
</evidence>